<dbReference type="Pfam" id="PF12349">
    <property type="entry name" value="Sterol-sensing"/>
    <property type="match status" value="1"/>
</dbReference>
<comment type="caution">
    <text evidence="5">The sequence shown here is derived from an EMBL/GenBank/DDBJ whole genome shotgun (WGS) entry which is preliminary data.</text>
</comment>
<feature type="transmembrane region" description="Helical" evidence="3">
    <location>
        <begin position="423"/>
        <end position="452"/>
    </location>
</feature>
<feature type="transmembrane region" description="Helical" evidence="3">
    <location>
        <begin position="730"/>
        <end position="752"/>
    </location>
</feature>
<dbReference type="SUPFAM" id="SSF82866">
    <property type="entry name" value="Multidrug efflux transporter AcrB transmembrane domain"/>
    <property type="match status" value="2"/>
</dbReference>
<evidence type="ECO:0000256" key="1">
    <source>
        <dbReference type="ARBA" id="ARBA00005585"/>
    </source>
</evidence>
<feature type="transmembrane region" description="Helical" evidence="3">
    <location>
        <begin position="858"/>
        <end position="880"/>
    </location>
</feature>
<evidence type="ECO:0000256" key="3">
    <source>
        <dbReference type="SAM" id="Phobius"/>
    </source>
</evidence>
<evidence type="ECO:0000259" key="4">
    <source>
        <dbReference type="PROSITE" id="PS50156"/>
    </source>
</evidence>
<dbReference type="PANTHER" id="PTHR10796:SF92">
    <property type="entry name" value="PATCHED-RELATED, ISOFORM A"/>
    <property type="match status" value="1"/>
</dbReference>
<keyword evidence="6" id="KW-1185">Reference proteome</keyword>
<evidence type="ECO:0000313" key="5">
    <source>
        <dbReference type="EMBL" id="RMX58499.1"/>
    </source>
</evidence>
<organism evidence="5 6">
    <name type="scientific">Pocillopora damicornis</name>
    <name type="common">Cauliflower coral</name>
    <name type="synonym">Millepora damicornis</name>
    <dbReference type="NCBI Taxonomy" id="46731"/>
    <lineage>
        <taxon>Eukaryota</taxon>
        <taxon>Metazoa</taxon>
        <taxon>Cnidaria</taxon>
        <taxon>Anthozoa</taxon>
        <taxon>Hexacorallia</taxon>
        <taxon>Scleractinia</taxon>
        <taxon>Astrocoeniina</taxon>
        <taxon>Pocilloporidae</taxon>
        <taxon>Pocillopora</taxon>
    </lineage>
</organism>
<dbReference type="Proteomes" id="UP000275408">
    <property type="component" value="Unassembled WGS sequence"/>
</dbReference>
<dbReference type="GO" id="GO:0016020">
    <property type="term" value="C:membrane"/>
    <property type="evidence" value="ECO:0007669"/>
    <property type="project" value="TreeGrafter"/>
</dbReference>
<dbReference type="AlphaFoldDB" id="A0A3M6UY31"/>
<dbReference type="InterPro" id="IPR053958">
    <property type="entry name" value="HMGCR/SNAP/NPC1-like_SSD"/>
</dbReference>
<feature type="transmembrane region" description="Helical" evidence="3">
    <location>
        <begin position="792"/>
        <end position="812"/>
    </location>
</feature>
<dbReference type="Gene3D" id="1.20.1640.10">
    <property type="entry name" value="Multidrug efflux transporter AcrB transmembrane domain"/>
    <property type="match status" value="2"/>
</dbReference>
<feature type="compositionally biased region" description="Basic and acidic residues" evidence="2">
    <location>
        <begin position="980"/>
        <end position="992"/>
    </location>
</feature>
<keyword evidence="3" id="KW-0472">Membrane</keyword>
<feature type="region of interest" description="Disordered" evidence="2">
    <location>
        <begin position="932"/>
        <end position="992"/>
    </location>
</feature>
<keyword evidence="3" id="KW-0812">Transmembrane</keyword>
<feature type="compositionally biased region" description="Basic and acidic residues" evidence="2">
    <location>
        <begin position="950"/>
        <end position="961"/>
    </location>
</feature>
<dbReference type="OrthoDB" id="6510177at2759"/>
<sequence>MKQVSNSSAEVKSTNKSCCCPRRLNLCLLWSSFCSWFLRSLERFFGWFGAGIAKRPLITIPICLVFVSVCSVGFVWFQSETRTEKLFIPQDSKSINDLEIAEKYFRVKIREEIILLVALPGNQNILSPECLRQAFQAHNAVIELESYNNFCVTLSANKSRSAEECVMINPLEFLQFNESKLSGKDPTQIQHELSKAYNDTSSLMRNGRPFWFNFNRMFGDAIRKDGIVTEAKALQMIYLIQDPSDDETNEKVLAWEKNFVDKVASLVDKLPCFEVHYSSERSLDDAIAESSGSDVSLVAITFTIMISFACLILGKFLNPLTGHSLLANAGVFAVALGILAGLGLGMWFRVPFISLVGVLPFLVLGVGIDDMFIMVDELDRQPRDLSTVEKIKAVMKHSAPTVCMTTMTDLVAFAVSTSTSFPAIRYFCIYAGLTVTFSFLMIVTYFVAIMSFDVRRIKSGRRDCLPFCHAPPPKEGAPAWDEPLPQTSNRAMEYWGKFVTKPTTKIVVIFLSLSLLGAGIYGVTQVDEEFDRRILAKDDSYLKRFLTAQQNHFELSIPVSIVETGGVDYGMSSTQEQIRALTSIVTENKHYKNLSFSWMDAFAQYAKKSNKNITGEWFLPELKAFLRIPDFAYFNQDLRFSADNSKLEASRILGFMKDSASSTFRKDAMITLREKITERSKLNAFPINRNFIFIEQYAITSRETIRNLLIAGLTVVIITSPFLVDFTVTLLVLLNFAALICELFGLMVIWGVSLNTVSMVNLVMAIGFAVDYSAHVAHAYVTSDKATANERVIEALSTLGASVLMGGEWYTVDDTAVKRKASAGVAQKLREEIGCSTFLGMVILAFAASEIFRIFFKMFFGIVVLGLLHGLCIMPVYLSFMCWKPVVIKPSSTEAETEEMSGGVVRQKDSQVFGNGLQLACLANEEEIPAHQKTASQLSEDGTQAQQIDKNGKGSTQRDDDTVIDGAIENKGITSDEEELGFKSTDEKHIGI</sequence>
<gene>
    <name evidence="5" type="ORF">pdam_00010745</name>
</gene>
<protein>
    <recommendedName>
        <fullName evidence="4">SSD domain-containing protein</fullName>
    </recommendedName>
</protein>
<dbReference type="PROSITE" id="PS50156">
    <property type="entry name" value="SSD"/>
    <property type="match status" value="1"/>
</dbReference>
<feature type="compositionally biased region" description="Polar residues" evidence="2">
    <location>
        <begin position="933"/>
        <end position="949"/>
    </location>
</feature>
<feature type="transmembrane region" description="Helical" evidence="3">
    <location>
        <begin position="329"/>
        <end position="348"/>
    </location>
</feature>
<feature type="domain" description="SSD" evidence="4">
    <location>
        <begin position="294"/>
        <end position="452"/>
    </location>
</feature>
<feature type="transmembrane region" description="Helical" evidence="3">
    <location>
        <begin position="355"/>
        <end position="375"/>
    </location>
</feature>
<feature type="transmembrane region" description="Helical" evidence="3">
    <location>
        <begin position="58"/>
        <end position="77"/>
    </location>
</feature>
<evidence type="ECO:0000256" key="2">
    <source>
        <dbReference type="SAM" id="MobiDB-lite"/>
    </source>
</evidence>
<dbReference type="InterPro" id="IPR000731">
    <property type="entry name" value="SSD"/>
</dbReference>
<accession>A0A3M6UY31</accession>
<comment type="similarity">
    <text evidence="1">Belongs to the patched family.</text>
</comment>
<evidence type="ECO:0000313" key="6">
    <source>
        <dbReference type="Proteomes" id="UP000275408"/>
    </source>
</evidence>
<proteinExistence type="inferred from homology"/>
<feature type="transmembrane region" description="Helical" evidence="3">
    <location>
        <begin position="833"/>
        <end position="852"/>
    </location>
</feature>
<feature type="transmembrane region" description="Helical" evidence="3">
    <location>
        <begin position="297"/>
        <end position="317"/>
    </location>
</feature>
<feature type="transmembrane region" description="Helical" evidence="3">
    <location>
        <begin position="705"/>
        <end position="724"/>
    </location>
</feature>
<dbReference type="EMBL" id="RCHS01000500">
    <property type="protein sequence ID" value="RMX58499.1"/>
    <property type="molecule type" value="Genomic_DNA"/>
</dbReference>
<keyword evidence="3" id="KW-1133">Transmembrane helix</keyword>
<feature type="transmembrane region" description="Helical" evidence="3">
    <location>
        <begin position="759"/>
        <end position="780"/>
    </location>
</feature>
<dbReference type="InterPro" id="IPR051697">
    <property type="entry name" value="Patched_domain-protein"/>
</dbReference>
<name>A0A3M6UY31_POCDA</name>
<dbReference type="PANTHER" id="PTHR10796">
    <property type="entry name" value="PATCHED-RELATED"/>
    <property type="match status" value="1"/>
</dbReference>
<reference evidence="5 6" key="1">
    <citation type="journal article" date="2018" name="Sci. Rep.">
        <title>Comparative analysis of the Pocillopora damicornis genome highlights role of immune system in coral evolution.</title>
        <authorList>
            <person name="Cunning R."/>
            <person name="Bay R.A."/>
            <person name="Gillette P."/>
            <person name="Baker A.C."/>
            <person name="Traylor-Knowles N."/>
        </authorList>
    </citation>
    <scope>NUCLEOTIDE SEQUENCE [LARGE SCALE GENOMIC DNA]</scope>
    <source>
        <strain evidence="5">RSMAS</strain>
        <tissue evidence="5">Whole animal</tissue>
    </source>
</reference>